<evidence type="ECO:0000256" key="1">
    <source>
        <dbReference type="SAM" id="MobiDB-lite"/>
    </source>
</evidence>
<reference evidence="4" key="1">
    <citation type="journal article" date="2019" name="Int. J. Syst. Evol. Microbiol.">
        <title>The Global Catalogue of Microorganisms (GCM) 10K type strain sequencing project: providing services to taxonomists for standard genome sequencing and annotation.</title>
        <authorList>
            <consortium name="The Broad Institute Genomics Platform"/>
            <consortium name="The Broad Institute Genome Sequencing Center for Infectious Disease"/>
            <person name="Wu L."/>
            <person name="Ma J."/>
        </authorList>
    </citation>
    <scope>NUCLEOTIDE SEQUENCE [LARGE SCALE GENOMIC DNA]</scope>
    <source>
        <strain evidence="4">CGMCC 1.13681</strain>
    </source>
</reference>
<proteinExistence type="predicted"/>
<dbReference type="RefSeq" id="WP_386417550.1">
    <property type="nucleotide sequence ID" value="NZ_JBHSZO010000039.1"/>
</dbReference>
<evidence type="ECO:0000313" key="3">
    <source>
        <dbReference type="EMBL" id="MFC7220698.1"/>
    </source>
</evidence>
<accession>A0ABW2GMF6</accession>
<sequence>MIWDPHEASWQGNLTTAAAYHQEHGHLAIPITQPAGQFLIDQRAAARKGRLTPDREAQLTTLDRLDAPARRGLAPQIPPSPTR</sequence>
<gene>
    <name evidence="3" type="ORF">ACFQLX_21420</name>
</gene>
<comment type="caution">
    <text evidence="3">The sequence shown here is derived from an EMBL/GenBank/DDBJ whole genome shotgun (WGS) entry which is preliminary data.</text>
</comment>
<evidence type="ECO:0000313" key="4">
    <source>
        <dbReference type="Proteomes" id="UP001596413"/>
    </source>
</evidence>
<organism evidence="3 4">
    <name type="scientific">Streptomyces polyrhachis</name>
    <dbReference type="NCBI Taxonomy" id="1282885"/>
    <lineage>
        <taxon>Bacteria</taxon>
        <taxon>Bacillati</taxon>
        <taxon>Actinomycetota</taxon>
        <taxon>Actinomycetes</taxon>
        <taxon>Kitasatosporales</taxon>
        <taxon>Streptomycetaceae</taxon>
        <taxon>Streptomyces</taxon>
    </lineage>
</organism>
<dbReference type="Proteomes" id="UP001596413">
    <property type="component" value="Unassembled WGS sequence"/>
</dbReference>
<name>A0ABW2GMF6_9ACTN</name>
<dbReference type="InterPro" id="IPR005114">
    <property type="entry name" value="Helicase_assoc"/>
</dbReference>
<dbReference type="Gene3D" id="6.10.140.530">
    <property type="match status" value="1"/>
</dbReference>
<feature type="domain" description="Helicase-associated" evidence="2">
    <location>
        <begin position="6"/>
        <end position="63"/>
    </location>
</feature>
<keyword evidence="4" id="KW-1185">Reference proteome</keyword>
<feature type="region of interest" description="Disordered" evidence="1">
    <location>
        <begin position="48"/>
        <end position="83"/>
    </location>
</feature>
<protein>
    <submittedName>
        <fullName evidence="3">Helicase associated domain-containing protein</fullName>
    </submittedName>
</protein>
<dbReference type="EMBL" id="JBHSZO010000039">
    <property type="protein sequence ID" value="MFC7220698.1"/>
    <property type="molecule type" value="Genomic_DNA"/>
</dbReference>
<feature type="compositionally biased region" description="Basic and acidic residues" evidence="1">
    <location>
        <begin position="51"/>
        <end position="69"/>
    </location>
</feature>
<dbReference type="Pfam" id="PF03457">
    <property type="entry name" value="HA"/>
    <property type="match status" value="1"/>
</dbReference>
<evidence type="ECO:0000259" key="2">
    <source>
        <dbReference type="Pfam" id="PF03457"/>
    </source>
</evidence>